<keyword evidence="3" id="KW-1185">Reference proteome</keyword>
<proteinExistence type="predicted"/>
<evidence type="ECO:0000259" key="1">
    <source>
        <dbReference type="Pfam" id="PF01402"/>
    </source>
</evidence>
<dbReference type="RefSeq" id="WP_377790004.1">
    <property type="nucleotide sequence ID" value="NZ_JBHLYQ010000100.1"/>
</dbReference>
<organism evidence="2 3">
    <name type="scientific">Aciditerrimonas ferrireducens</name>
    <dbReference type="NCBI Taxonomy" id="667306"/>
    <lineage>
        <taxon>Bacteria</taxon>
        <taxon>Bacillati</taxon>
        <taxon>Actinomycetota</taxon>
        <taxon>Acidimicrobiia</taxon>
        <taxon>Acidimicrobiales</taxon>
        <taxon>Acidimicrobiaceae</taxon>
        <taxon>Aciditerrimonas</taxon>
    </lineage>
</organism>
<dbReference type="Proteomes" id="UP001589788">
    <property type="component" value="Unassembled WGS sequence"/>
</dbReference>
<name>A0ABV6C407_9ACTN</name>
<sequence>MRAVHGTRADGSPITDRDVEAMADEAKAGYDAEEILRRRRGGRPTLGREPSTVESVRLDPDLKRDLLLKAAEEHISVSELIRRAVRNYLRAS</sequence>
<comment type="caution">
    <text evidence="2">The sequence shown here is derived from an EMBL/GenBank/DDBJ whole genome shotgun (WGS) entry which is preliminary data.</text>
</comment>
<feature type="domain" description="Ribbon-helix-helix protein CopG" evidence="1">
    <location>
        <begin position="55"/>
        <end position="90"/>
    </location>
</feature>
<reference evidence="2 3" key="1">
    <citation type="submission" date="2024-09" db="EMBL/GenBank/DDBJ databases">
        <authorList>
            <person name="Sun Q."/>
            <person name="Mori K."/>
        </authorList>
    </citation>
    <scope>NUCLEOTIDE SEQUENCE [LARGE SCALE GENOMIC DNA]</scope>
    <source>
        <strain evidence="2 3">JCM 15389</strain>
    </source>
</reference>
<gene>
    <name evidence="2" type="ORF">ACFFRE_09730</name>
</gene>
<dbReference type="InterPro" id="IPR002145">
    <property type="entry name" value="CopG"/>
</dbReference>
<evidence type="ECO:0000313" key="3">
    <source>
        <dbReference type="Proteomes" id="UP001589788"/>
    </source>
</evidence>
<evidence type="ECO:0000313" key="2">
    <source>
        <dbReference type="EMBL" id="MFC0082420.1"/>
    </source>
</evidence>
<dbReference type="SUPFAM" id="SSF47598">
    <property type="entry name" value="Ribbon-helix-helix"/>
    <property type="match status" value="1"/>
</dbReference>
<protein>
    <submittedName>
        <fullName evidence="2">Ribbon-helix-helix protein, CopG family</fullName>
    </submittedName>
</protein>
<dbReference type="Pfam" id="PF01402">
    <property type="entry name" value="RHH_1"/>
    <property type="match status" value="1"/>
</dbReference>
<dbReference type="EMBL" id="JBHLYQ010000100">
    <property type="protein sequence ID" value="MFC0082420.1"/>
    <property type="molecule type" value="Genomic_DNA"/>
</dbReference>
<accession>A0ABV6C407</accession>
<dbReference type="InterPro" id="IPR010985">
    <property type="entry name" value="Ribbon_hlx_hlx"/>
</dbReference>